<dbReference type="InterPro" id="IPR032675">
    <property type="entry name" value="LRR_dom_sf"/>
</dbReference>
<dbReference type="InterPro" id="IPR050216">
    <property type="entry name" value="LRR_domain-containing"/>
</dbReference>
<dbReference type="PANTHER" id="PTHR48051:SF1">
    <property type="entry name" value="RAS SUPPRESSOR PROTEIN 1"/>
    <property type="match status" value="1"/>
</dbReference>
<keyword evidence="3" id="KW-0067">ATP-binding</keyword>
<dbReference type="InterPro" id="IPR003591">
    <property type="entry name" value="Leu-rich_rpt_typical-subtyp"/>
</dbReference>
<sequence>MFSLETLAQTKAPLNRINLSADLQEFPADLYRFADSVEILDLSGNELSDLPADLHRFTKLKRLFLTNNNFRHIPVVLSQCPELVMVSFKGNQLTDFAEDSLPDQLEWLILTDNQLTELPSDFGRYTRLKKVAMAGNQLSSLPDSMQQCRELGLLRLSLNKFESFPDWLFRLPKLAWLALGANPACPVPEAEAKNTHWLNDYQLLEKLGEGASGVIYQARFAQEAELVALKQFKGWVTSDGCPKDEMNNYLNAGDHANLITVKAQLRDSDLPGLVMELVPASFTVLGQPPSFDSITRDTFTQGQRLTLAELSQLAQQVVEVMAHLHQQQIVHGDLYAHNMLVNAQQQLYLGDFGAATALNALPAQQQQNFCALEVRAFGYWLLDMQTLLSVEEAADFENKWAAVPGLCLQQEVEVRPGFRQLQELLKAL</sequence>
<organism evidence="5 6">
    <name type="scientific">Rheinheimera soli</name>
    <dbReference type="NCBI Taxonomy" id="443616"/>
    <lineage>
        <taxon>Bacteria</taxon>
        <taxon>Pseudomonadati</taxon>
        <taxon>Pseudomonadota</taxon>
        <taxon>Gammaproteobacteria</taxon>
        <taxon>Chromatiales</taxon>
        <taxon>Chromatiaceae</taxon>
        <taxon>Rheinheimera</taxon>
    </lineage>
</organism>
<dbReference type="InterPro" id="IPR017441">
    <property type="entry name" value="Protein_kinase_ATP_BS"/>
</dbReference>
<dbReference type="Gene3D" id="3.30.200.20">
    <property type="entry name" value="Phosphorylase Kinase, domain 1"/>
    <property type="match status" value="1"/>
</dbReference>
<comment type="caution">
    <text evidence="5">The sequence shown here is derived from an EMBL/GenBank/DDBJ whole genome shotgun (WGS) entry which is preliminary data.</text>
</comment>
<evidence type="ECO:0000256" key="2">
    <source>
        <dbReference type="ARBA" id="ARBA00022737"/>
    </source>
</evidence>
<dbReference type="Proteomes" id="UP001257909">
    <property type="component" value="Unassembled WGS sequence"/>
</dbReference>
<proteinExistence type="predicted"/>
<dbReference type="PROSITE" id="PS50011">
    <property type="entry name" value="PROTEIN_KINASE_DOM"/>
    <property type="match status" value="1"/>
</dbReference>
<evidence type="ECO:0000313" key="5">
    <source>
        <dbReference type="EMBL" id="MDR7120183.1"/>
    </source>
</evidence>
<dbReference type="Pfam" id="PF00069">
    <property type="entry name" value="Pkinase"/>
    <property type="match status" value="1"/>
</dbReference>
<gene>
    <name evidence="5" type="ORF">J2W69_001112</name>
</gene>
<reference evidence="5 6" key="1">
    <citation type="submission" date="2023-07" db="EMBL/GenBank/DDBJ databases">
        <title>Sorghum-associated microbial communities from plants grown in Nebraska, USA.</title>
        <authorList>
            <person name="Schachtman D."/>
        </authorList>
    </citation>
    <scope>NUCLEOTIDE SEQUENCE [LARGE SCALE GENOMIC DNA]</scope>
    <source>
        <strain evidence="5 6">4138</strain>
    </source>
</reference>
<dbReference type="InterPro" id="IPR001611">
    <property type="entry name" value="Leu-rich_rpt"/>
</dbReference>
<keyword evidence="6" id="KW-1185">Reference proteome</keyword>
<feature type="binding site" evidence="3">
    <location>
        <position position="230"/>
    </location>
    <ligand>
        <name>ATP</name>
        <dbReference type="ChEBI" id="CHEBI:30616"/>
    </ligand>
</feature>
<accession>A0ABU1VXK8</accession>
<keyword evidence="1" id="KW-0433">Leucine-rich repeat</keyword>
<evidence type="ECO:0000313" key="6">
    <source>
        <dbReference type="Proteomes" id="UP001257909"/>
    </source>
</evidence>
<dbReference type="CDD" id="cd00180">
    <property type="entry name" value="PKc"/>
    <property type="match status" value="1"/>
</dbReference>
<keyword evidence="3" id="KW-0547">Nucleotide-binding</keyword>
<dbReference type="SUPFAM" id="SSF56112">
    <property type="entry name" value="Protein kinase-like (PK-like)"/>
    <property type="match status" value="1"/>
</dbReference>
<dbReference type="SUPFAM" id="SSF52075">
    <property type="entry name" value="Outer arm dynein light chain 1"/>
    <property type="match status" value="1"/>
</dbReference>
<feature type="domain" description="Protein kinase" evidence="4">
    <location>
        <begin position="201"/>
        <end position="428"/>
    </location>
</feature>
<evidence type="ECO:0000256" key="1">
    <source>
        <dbReference type="ARBA" id="ARBA00022614"/>
    </source>
</evidence>
<dbReference type="InterPro" id="IPR000719">
    <property type="entry name" value="Prot_kinase_dom"/>
</dbReference>
<dbReference type="Pfam" id="PF13855">
    <property type="entry name" value="LRR_8"/>
    <property type="match status" value="1"/>
</dbReference>
<protein>
    <recommendedName>
        <fullName evidence="4">Protein kinase domain-containing protein</fullName>
    </recommendedName>
</protein>
<dbReference type="Gene3D" id="1.10.510.10">
    <property type="entry name" value="Transferase(Phosphotransferase) domain 1"/>
    <property type="match status" value="1"/>
</dbReference>
<dbReference type="PROSITE" id="PS00107">
    <property type="entry name" value="PROTEIN_KINASE_ATP"/>
    <property type="match status" value="1"/>
</dbReference>
<dbReference type="PANTHER" id="PTHR48051">
    <property type="match status" value="1"/>
</dbReference>
<dbReference type="InterPro" id="IPR011009">
    <property type="entry name" value="Kinase-like_dom_sf"/>
</dbReference>
<dbReference type="EMBL" id="JAVDWR010000002">
    <property type="protein sequence ID" value="MDR7120183.1"/>
    <property type="molecule type" value="Genomic_DNA"/>
</dbReference>
<dbReference type="Gene3D" id="3.80.10.10">
    <property type="entry name" value="Ribonuclease Inhibitor"/>
    <property type="match status" value="2"/>
</dbReference>
<evidence type="ECO:0000256" key="3">
    <source>
        <dbReference type="PROSITE-ProRule" id="PRU10141"/>
    </source>
</evidence>
<dbReference type="RefSeq" id="WP_310275404.1">
    <property type="nucleotide sequence ID" value="NZ_JAVDWR010000002.1"/>
</dbReference>
<dbReference type="SMART" id="SM00369">
    <property type="entry name" value="LRR_TYP"/>
    <property type="match status" value="5"/>
</dbReference>
<name>A0ABU1VXK8_9GAMM</name>
<keyword evidence="2" id="KW-0677">Repeat</keyword>
<evidence type="ECO:0000259" key="4">
    <source>
        <dbReference type="PROSITE" id="PS50011"/>
    </source>
</evidence>